<dbReference type="STRING" id="1423726.FC07_GL002708"/>
<reference evidence="2 3" key="1">
    <citation type="journal article" date="2015" name="Genome Announc.">
        <title>Expanding the biotechnology potential of lactobacilli through comparative genomics of 213 strains and associated genera.</title>
        <authorList>
            <person name="Sun Z."/>
            <person name="Harris H.M."/>
            <person name="McCann A."/>
            <person name="Guo C."/>
            <person name="Argimon S."/>
            <person name="Zhang W."/>
            <person name="Yang X."/>
            <person name="Jeffery I.B."/>
            <person name="Cooney J.C."/>
            <person name="Kagawa T.F."/>
            <person name="Liu W."/>
            <person name="Song Y."/>
            <person name="Salvetti E."/>
            <person name="Wrobel A."/>
            <person name="Rasinkangas P."/>
            <person name="Parkhill J."/>
            <person name="Rea M.C."/>
            <person name="O'Sullivan O."/>
            <person name="Ritari J."/>
            <person name="Douillard F.P."/>
            <person name="Paul Ross R."/>
            <person name="Yang R."/>
            <person name="Briner A.E."/>
            <person name="Felis G.E."/>
            <person name="de Vos W.M."/>
            <person name="Barrangou R."/>
            <person name="Klaenhammer T.R."/>
            <person name="Caufield P.W."/>
            <person name="Cui Y."/>
            <person name="Zhang H."/>
            <person name="O'Toole P.W."/>
        </authorList>
    </citation>
    <scope>NUCLEOTIDE SEQUENCE [LARGE SCALE GENOMIC DNA]</scope>
    <source>
        <strain evidence="2 3">DSM 20003</strain>
    </source>
</reference>
<keyword evidence="3" id="KW-1185">Reference proteome</keyword>
<name>A0A0R1GXY1_9LACO</name>
<evidence type="ECO:0000256" key="1">
    <source>
        <dbReference type="SAM" id="Phobius"/>
    </source>
</evidence>
<comment type="caution">
    <text evidence="2">The sequence shown here is derived from an EMBL/GenBank/DDBJ whole genome shotgun (WGS) entry which is preliminary data.</text>
</comment>
<evidence type="ECO:0000313" key="2">
    <source>
        <dbReference type="EMBL" id="KRK38992.1"/>
    </source>
</evidence>
<dbReference type="EMBL" id="AZDA01000046">
    <property type="protein sequence ID" value="KRK38992.1"/>
    <property type="molecule type" value="Genomic_DNA"/>
</dbReference>
<dbReference type="AlphaFoldDB" id="A0A0R1GXY1"/>
<dbReference type="PATRIC" id="fig|1423726.3.peg.2817"/>
<keyword evidence="1" id="KW-0472">Membrane</keyword>
<feature type="transmembrane region" description="Helical" evidence="1">
    <location>
        <begin position="151"/>
        <end position="170"/>
    </location>
</feature>
<dbReference type="Proteomes" id="UP000051461">
    <property type="component" value="Unassembled WGS sequence"/>
</dbReference>
<dbReference type="RefSeq" id="WP_057904366.1">
    <property type="nucleotide sequence ID" value="NZ_AZDA01000046.1"/>
</dbReference>
<feature type="transmembrane region" description="Helical" evidence="1">
    <location>
        <begin position="202"/>
        <end position="221"/>
    </location>
</feature>
<evidence type="ECO:0000313" key="3">
    <source>
        <dbReference type="Proteomes" id="UP000051461"/>
    </source>
</evidence>
<sequence length="253" mass="29717">MKSEGKMEGLLKNICALARELIKRLKRFRYYFLFMLVLSFSEASLKPYFDWKQFIVMMVNFIVLTLLLFGPVYLLFVVVNKLVYSLEDKNVQWRLMKLQYYSDGWESEAMRKTKKSVKDRIGEKTKEEIEDLYVEKVILQTKINASVKYKYILANIVSATVIVIVLKTLLELSGNLSSDQVNKMGWLFQKLYKFVYSEKINTYWFLSGLTLCIAMLIATMFDYREDNLNLNTITEAIELKKLEKASNNKSKNN</sequence>
<feature type="transmembrane region" description="Helical" evidence="1">
    <location>
        <begin position="30"/>
        <end position="49"/>
    </location>
</feature>
<accession>A0A0R1GXY1</accession>
<feature type="transmembrane region" description="Helical" evidence="1">
    <location>
        <begin position="55"/>
        <end position="79"/>
    </location>
</feature>
<keyword evidence="1" id="KW-1133">Transmembrane helix</keyword>
<proteinExistence type="predicted"/>
<keyword evidence="1" id="KW-0812">Transmembrane</keyword>
<gene>
    <name evidence="2" type="ORF">FC07_GL002708</name>
</gene>
<protein>
    <submittedName>
        <fullName evidence="2">Uncharacterized protein</fullName>
    </submittedName>
</protein>
<organism evidence="2 3">
    <name type="scientific">Loigolactobacillus bifermentans DSM 20003</name>
    <dbReference type="NCBI Taxonomy" id="1423726"/>
    <lineage>
        <taxon>Bacteria</taxon>
        <taxon>Bacillati</taxon>
        <taxon>Bacillota</taxon>
        <taxon>Bacilli</taxon>
        <taxon>Lactobacillales</taxon>
        <taxon>Lactobacillaceae</taxon>
        <taxon>Loigolactobacillus</taxon>
    </lineage>
</organism>